<organism evidence="3 4">
    <name type="scientific">Morchella conica CCBAS932</name>
    <dbReference type="NCBI Taxonomy" id="1392247"/>
    <lineage>
        <taxon>Eukaryota</taxon>
        <taxon>Fungi</taxon>
        <taxon>Dikarya</taxon>
        <taxon>Ascomycota</taxon>
        <taxon>Pezizomycotina</taxon>
        <taxon>Pezizomycetes</taxon>
        <taxon>Pezizales</taxon>
        <taxon>Morchellaceae</taxon>
        <taxon>Morchella</taxon>
    </lineage>
</organism>
<feature type="compositionally biased region" description="Polar residues" evidence="1">
    <location>
        <begin position="1"/>
        <end position="10"/>
    </location>
</feature>
<dbReference type="Pfam" id="PF00646">
    <property type="entry name" value="F-box"/>
    <property type="match status" value="1"/>
</dbReference>
<dbReference type="Proteomes" id="UP000277580">
    <property type="component" value="Unassembled WGS sequence"/>
</dbReference>
<accession>A0A3N4L7F6</accession>
<protein>
    <recommendedName>
        <fullName evidence="2">F-box domain-containing protein</fullName>
    </recommendedName>
</protein>
<feature type="domain" description="F-box" evidence="2">
    <location>
        <begin position="76"/>
        <end position="112"/>
    </location>
</feature>
<proteinExistence type="predicted"/>
<dbReference type="SUPFAM" id="SSF81383">
    <property type="entry name" value="F-box domain"/>
    <property type="match status" value="1"/>
</dbReference>
<dbReference type="EMBL" id="ML119106">
    <property type="protein sequence ID" value="RPB17432.1"/>
    <property type="molecule type" value="Genomic_DNA"/>
</dbReference>
<dbReference type="InterPro" id="IPR001810">
    <property type="entry name" value="F-box_dom"/>
</dbReference>
<gene>
    <name evidence="3" type="ORF">P167DRAFT_569885</name>
</gene>
<evidence type="ECO:0000313" key="3">
    <source>
        <dbReference type="EMBL" id="RPB17432.1"/>
    </source>
</evidence>
<dbReference type="AlphaFoldDB" id="A0A3N4L7F6"/>
<dbReference type="InParanoid" id="A0A3N4L7F6"/>
<dbReference type="InterPro" id="IPR036047">
    <property type="entry name" value="F-box-like_dom_sf"/>
</dbReference>
<reference evidence="3 4" key="1">
    <citation type="journal article" date="2018" name="Nat. Ecol. Evol.">
        <title>Pezizomycetes genomes reveal the molecular basis of ectomycorrhizal truffle lifestyle.</title>
        <authorList>
            <person name="Murat C."/>
            <person name="Payen T."/>
            <person name="Noel B."/>
            <person name="Kuo A."/>
            <person name="Morin E."/>
            <person name="Chen J."/>
            <person name="Kohler A."/>
            <person name="Krizsan K."/>
            <person name="Balestrini R."/>
            <person name="Da Silva C."/>
            <person name="Montanini B."/>
            <person name="Hainaut M."/>
            <person name="Levati E."/>
            <person name="Barry K.W."/>
            <person name="Belfiori B."/>
            <person name="Cichocki N."/>
            <person name="Clum A."/>
            <person name="Dockter R.B."/>
            <person name="Fauchery L."/>
            <person name="Guy J."/>
            <person name="Iotti M."/>
            <person name="Le Tacon F."/>
            <person name="Lindquist E.A."/>
            <person name="Lipzen A."/>
            <person name="Malagnac F."/>
            <person name="Mello A."/>
            <person name="Molinier V."/>
            <person name="Miyauchi S."/>
            <person name="Poulain J."/>
            <person name="Riccioni C."/>
            <person name="Rubini A."/>
            <person name="Sitrit Y."/>
            <person name="Splivallo R."/>
            <person name="Traeger S."/>
            <person name="Wang M."/>
            <person name="Zifcakova L."/>
            <person name="Wipf D."/>
            <person name="Zambonelli A."/>
            <person name="Paolocci F."/>
            <person name="Nowrousian M."/>
            <person name="Ottonello S."/>
            <person name="Baldrian P."/>
            <person name="Spatafora J.W."/>
            <person name="Henrissat B."/>
            <person name="Nagy L.G."/>
            <person name="Aury J.M."/>
            <person name="Wincker P."/>
            <person name="Grigoriev I.V."/>
            <person name="Bonfante P."/>
            <person name="Martin F.M."/>
        </authorList>
    </citation>
    <scope>NUCLEOTIDE SEQUENCE [LARGE SCALE GENOMIC DNA]</scope>
    <source>
        <strain evidence="3 4">CCBAS932</strain>
    </source>
</reference>
<sequence>MAPSSSNTKATAPRKSTKMKDTLPTSVRVTKVSKIPKNKAKPTAGGLPPSITRKTTQKVVKSSKLLHDVINGNDPIDRLTDDCLDAFFSLTPVVDLIKMRSVSRLWRDSIDWRLGNFYFQRKYFPEFAATEPARRATIPTLSNRDELSRMFRRNDLNIQRIFNVGDDDIQPIRSYRLREKYFTSSTSSTSSNTQEAIRPESCGIGSEGEPLLALMVYQRSTDNYPAWKLGGKVVVVNVVTGKRLWSHETPRDASQIYTIPTLRQYVLNANIFVWSYKTLQPEVSSLEIRDIRTGEILLQVDGLAPIVHRGGPENRTCNSHAGIWAHPRRNLIFCILGQQTPKRMGIICADTGNWVAIAELPVTQLRECPTCHSPASRFSTNILPHGPFRVNSLFGCVMFEESAPKDPDALENFYIREYNFVPFCSRYPCPIPEHAPIYTFKLPSQEELQTKDIKDILGAPSLLLEKIEVFNIDHFFQIEHETEMNELMPFGFGRRPYVTINPTTKAVCRIAFDHDNEVNLLHVNLKLEPGMDVLTEHKSTFYSPQSTTMKKLVTRPQRYLQYVKGEKWVKCRFANMKVEALNNKYHVYSSKKAIILLIFEEWALIDLEAQKYFSRGPIKPKFKAEQDDEKILKPQSLFMLVLEYLKKALRTV</sequence>
<dbReference type="OrthoDB" id="10335640at2759"/>
<name>A0A3N4L7F6_9PEZI</name>
<keyword evidence="4" id="KW-1185">Reference proteome</keyword>
<evidence type="ECO:0000256" key="1">
    <source>
        <dbReference type="SAM" id="MobiDB-lite"/>
    </source>
</evidence>
<evidence type="ECO:0000313" key="4">
    <source>
        <dbReference type="Proteomes" id="UP000277580"/>
    </source>
</evidence>
<evidence type="ECO:0000259" key="2">
    <source>
        <dbReference type="Pfam" id="PF00646"/>
    </source>
</evidence>
<feature type="region of interest" description="Disordered" evidence="1">
    <location>
        <begin position="1"/>
        <end position="25"/>
    </location>
</feature>